<keyword evidence="2" id="KW-1185">Reference proteome</keyword>
<dbReference type="AlphaFoldDB" id="A0AAV2G8I6"/>
<evidence type="ECO:0000313" key="1">
    <source>
        <dbReference type="EMBL" id="CAL1406971.1"/>
    </source>
</evidence>
<accession>A0AAV2G8I6</accession>
<proteinExistence type="predicted"/>
<protein>
    <submittedName>
        <fullName evidence="1">Uncharacterized protein</fullName>
    </submittedName>
</protein>
<evidence type="ECO:0000313" key="2">
    <source>
        <dbReference type="Proteomes" id="UP001497516"/>
    </source>
</evidence>
<name>A0AAV2G8I6_9ROSI</name>
<reference evidence="1 2" key="1">
    <citation type="submission" date="2024-04" db="EMBL/GenBank/DDBJ databases">
        <authorList>
            <person name="Fracassetti M."/>
        </authorList>
    </citation>
    <scope>NUCLEOTIDE SEQUENCE [LARGE SCALE GENOMIC DNA]</scope>
</reference>
<gene>
    <name evidence="1" type="ORF">LTRI10_LOCUS46663</name>
</gene>
<dbReference type="EMBL" id="OZ034821">
    <property type="protein sequence ID" value="CAL1406971.1"/>
    <property type="molecule type" value="Genomic_DNA"/>
</dbReference>
<dbReference type="Proteomes" id="UP001497516">
    <property type="component" value="Chromosome 8"/>
</dbReference>
<sequence>MLTSLQHHPGIPSIVTVAVERRVDIYSGPLLWIRIIVDVRHHRLCSCYQSPNNEDAKRNGCEKILFSIQVSINNAAKF</sequence>
<organism evidence="1 2">
    <name type="scientific">Linum trigynum</name>
    <dbReference type="NCBI Taxonomy" id="586398"/>
    <lineage>
        <taxon>Eukaryota</taxon>
        <taxon>Viridiplantae</taxon>
        <taxon>Streptophyta</taxon>
        <taxon>Embryophyta</taxon>
        <taxon>Tracheophyta</taxon>
        <taxon>Spermatophyta</taxon>
        <taxon>Magnoliopsida</taxon>
        <taxon>eudicotyledons</taxon>
        <taxon>Gunneridae</taxon>
        <taxon>Pentapetalae</taxon>
        <taxon>rosids</taxon>
        <taxon>fabids</taxon>
        <taxon>Malpighiales</taxon>
        <taxon>Linaceae</taxon>
        <taxon>Linum</taxon>
    </lineage>
</organism>